<accession>A0A1R3JHS7</accession>
<feature type="non-terminal residue" evidence="3">
    <location>
        <position position="449"/>
    </location>
</feature>
<evidence type="ECO:0000256" key="1">
    <source>
        <dbReference type="SAM" id="MobiDB-lite"/>
    </source>
</evidence>
<keyword evidence="4" id="KW-1185">Reference proteome</keyword>
<feature type="compositionally biased region" description="Polar residues" evidence="1">
    <location>
        <begin position="433"/>
        <end position="442"/>
    </location>
</feature>
<dbReference type="Gramene" id="OMO94409">
    <property type="protein sequence ID" value="OMO94409"/>
    <property type="gene ID" value="CCACVL1_06015"/>
</dbReference>
<proteinExistence type="predicted"/>
<sequence>MLYRSTVAEESSGSIRAPLHIYCSERTPNGALGAREVLTGDVVGEVAPRESVQLDFGASPNVLSEQLRVYEEYCRNKFPMVGVESSDFLADAGNEAAYKFYMCASESGLCSGANSFEALNCEPGDRAFHIRKGGRVAPPFIAEFCNYYGVAPSQLIPNTWKILISYIVVCVYKGWTPFVTVIRHLFQLQKRKNGWYAFQVRRGKKNKFPGPENNRLWQPKFFGIEVSEGIEWGIPIQWREINASERNGPRGWVLSEEEKKHANYLQRVKHSPKKLCHWTRLYLCGLAPRPDAYDKMPALEMGTMGPLVIDGVRIIVNARGEEGLEPAPGTIIPEATPELFEVELDPELPMMSKAEMKVAVQAGMAARNKGGQTSKGKGGGKKRSTEDPPPKNPKNSAPKKLRTMAPVRVLVLPTKGATSSSALVADVEGATPSVVSKATPSRSSDRDLT</sequence>
<protein>
    <recommendedName>
        <fullName evidence="2">Transposase (putative) gypsy type domain-containing protein</fullName>
    </recommendedName>
</protein>
<dbReference type="OrthoDB" id="1750920at2759"/>
<evidence type="ECO:0000313" key="4">
    <source>
        <dbReference type="Proteomes" id="UP000188268"/>
    </source>
</evidence>
<dbReference type="EMBL" id="AWWV01007875">
    <property type="protein sequence ID" value="OMO94409.1"/>
    <property type="molecule type" value="Genomic_DNA"/>
</dbReference>
<name>A0A1R3JHS7_COCAP</name>
<feature type="domain" description="Transposase (putative) gypsy type" evidence="2">
    <location>
        <begin position="139"/>
        <end position="189"/>
    </location>
</feature>
<gene>
    <name evidence="3" type="ORF">CCACVL1_06015</name>
</gene>
<reference evidence="3 4" key="1">
    <citation type="submission" date="2013-09" db="EMBL/GenBank/DDBJ databases">
        <title>Corchorus capsularis genome sequencing.</title>
        <authorList>
            <person name="Alam M."/>
            <person name="Haque M.S."/>
            <person name="Islam M.S."/>
            <person name="Emdad E.M."/>
            <person name="Islam M.M."/>
            <person name="Ahmed B."/>
            <person name="Halim A."/>
            <person name="Hossen Q.M.M."/>
            <person name="Hossain M.Z."/>
            <person name="Ahmed R."/>
            <person name="Khan M.M."/>
            <person name="Islam R."/>
            <person name="Rashid M.M."/>
            <person name="Khan S.A."/>
            <person name="Rahman M.S."/>
            <person name="Alam M."/>
        </authorList>
    </citation>
    <scope>NUCLEOTIDE SEQUENCE [LARGE SCALE GENOMIC DNA]</scope>
    <source>
        <strain evidence="4">cv. CVL-1</strain>
        <tissue evidence="3">Whole seedling</tissue>
    </source>
</reference>
<dbReference type="Proteomes" id="UP000188268">
    <property type="component" value="Unassembled WGS sequence"/>
</dbReference>
<evidence type="ECO:0000259" key="2">
    <source>
        <dbReference type="Pfam" id="PF04195"/>
    </source>
</evidence>
<evidence type="ECO:0000313" key="3">
    <source>
        <dbReference type="EMBL" id="OMO94409.1"/>
    </source>
</evidence>
<comment type="caution">
    <text evidence="3">The sequence shown here is derived from an EMBL/GenBank/DDBJ whole genome shotgun (WGS) entry which is preliminary data.</text>
</comment>
<dbReference type="InterPro" id="IPR007321">
    <property type="entry name" value="Transposase_28"/>
</dbReference>
<feature type="region of interest" description="Disordered" evidence="1">
    <location>
        <begin position="366"/>
        <end position="449"/>
    </location>
</feature>
<dbReference type="AlphaFoldDB" id="A0A1R3JHS7"/>
<organism evidence="3 4">
    <name type="scientific">Corchorus capsularis</name>
    <name type="common">Jute</name>
    <dbReference type="NCBI Taxonomy" id="210143"/>
    <lineage>
        <taxon>Eukaryota</taxon>
        <taxon>Viridiplantae</taxon>
        <taxon>Streptophyta</taxon>
        <taxon>Embryophyta</taxon>
        <taxon>Tracheophyta</taxon>
        <taxon>Spermatophyta</taxon>
        <taxon>Magnoliopsida</taxon>
        <taxon>eudicotyledons</taxon>
        <taxon>Gunneridae</taxon>
        <taxon>Pentapetalae</taxon>
        <taxon>rosids</taxon>
        <taxon>malvids</taxon>
        <taxon>Malvales</taxon>
        <taxon>Malvaceae</taxon>
        <taxon>Grewioideae</taxon>
        <taxon>Apeibeae</taxon>
        <taxon>Corchorus</taxon>
    </lineage>
</organism>
<dbReference type="Pfam" id="PF04195">
    <property type="entry name" value="Transposase_28"/>
    <property type="match status" value="1"/>
</dbReference>